<dbReference type="RefSeq" id="WP_054603091.1">
    <property type="nucleotide sequence ID" value="NZ_CP011269.1"/>
</dbReference>
<evidence type="ECO:0000256" key="1">
    <source>
        <dbReference type="SAM" id="Phobius"/>
    </source>
</evidence>
<protein>
    <submittedName>
        <fullName evidence="2">Putative membrane protein</fullName>
    </submittedName>
</protein>
<dbReference type="InterPro" id="IPR008407">
    <property type="entry name" value="Brnchd-chn_aa_trnsp_AzlD"/>
</dbReference>
<sequence length="109" mass="11620">MPEGAGHIALLVGVAAGITWALRALPFAVLAPMRHSTVVRYLSTHMPLGVMAMLAIYTLRGHTDGSTRQLLWLGIAVACTAVLHWVRGSALLSILAGTTLYVVLMSLWA</sequence>
<keyword evidence="1" id="KW-1133">Transmembrane helix</keyword>
<dbReference type="STRING" id="1766.XA26_46580"/>
<organism evidence="2 3">
    <name type="scientific">Mycolicibacterium fortuitum</name>
    <name type="common">Mycobacterium fortuitum</name>
    <dbReference type="NCBI Taxonomy" id="1766"/>
    <lineage>
        <taxon>Bacteria</taxon>
        <taxon>Bacillati</taxon>
        <taxon>Actinomycetota</taxon>
        <taxon>Actinomycetes</taxon>
        <taxon>Mycobacteriales</taxon>
        <taxon>Mycobacteriaceae</taxon>
        <taxon>Mycolicibacterium</taxon>
    </lineage>
</organism>
<gene>
    <name evidence="2" type="ORF">XA26_46580</name>
</gene>
<accession>A0A0N9YJZ7</accession>
<feature type="transmembrane region" description="Helical" evidence="1">
    <location>
        <begin position="69"/>
        <end position="86"/>
    </location>
</feature>
<feature type="transmembrane region" description="Helical" evidence="1">
    <location>
        <begin position="6"/>
        <end position="31"/>
    </location>
</feature>
<feature type="transmembrane region" description="Helical" evidence="1">
    <location>
        <begin position="38"/>
        <end position="57"/>
    </location>
</feature>
<keyword evidence="1" id="KW-0812">Transmembrane</keyword>
<dbReference type="PIRSF" id="PIRSF003203">
    <property type="entry name" value="AzlD"/>
    <property type="match status" value="1"/>
</dbReference>
<feature type="transmembrane region" description="Helical" evidence="1">
    <location>
        <begin position="91"/>
        <end position="108"/>
    </location>
</feature>
<dbReference type="PATRIC" id="fig|1766.6.peg.4631"/>
<keyword evidence="1" id="KW-0472">Membrane</keyword>
<proteinExistence type="predicted"/>
<dbReference type="KEGG" id="mft:XA26_46580"/>
<dbReference type="Proteomes" id="UP000057134">
    <property type="component" value="Chromosome"/>
</dbReference>
<reference evidence="2 3" key="1">
    <citation type="journal article" date="2015" name="MBio">
        <title>Enzymatic Degradation of Phenazines Can Generate Energy and Protect Sensitive Organisms from Toxicity.</title>
        <authorList>
            <person name="Costa K.C."/>
            <person name="Bergkessel M."/>
            <person name="Saunders S."/>
            <person name="Korlach J."/>
            <person name="Newman D.K."/>
        </authorList>
    </citation>
    <scope>NUCLEOTIDE SEQUENCE [LARGE SCALE GENOMIC DNA]</scope>
    <source>
        <strain evidence="2 3">CT6</strain>
    </source>
</reference>
<evidence type="ECO:0000313" key="3">
    <source>
        <dbReference type="Proteomes" id="UP000057134"/>
    </source>
</evidence>
<dbReference type="AlphaFoldDB" id="A0A0N9YJZ7"/>
<keyword evidence="3" id="KW-1185">Reference proteome</keyword>
<evidence type="ECO:0000313" key="2">
    <source>
        <dbReference type="EMBL" id="ALI28458.1"/>
    </source>
</evidence>
<dbReference type="Pfam" id="PF05437">
    <property type="entry name" value="AzlD"/>
    <property type="match status" value="1"/>
</dbReference>
<name>A0A0N9YJZ7_MYCFO</name>
<dbReference type="EMBL" id="CP011269">
    <property type="protein sequence ID" value="ALI28458.1"/>
    <property type="molecule type" value="Genomic_DNA"/>
</dbReference>